<dbReference type="KEGG" id="cak:Caul_2360"/>
<evidence type="ECO:0000313" key="1">
    <source>
        <dbReference type="EMBL" id="ABZ71487.1"/>
    </source>
</evidence>
<protein>
    <submittedName>
        <fullName evidence="1">Uncharacterized protein</fullName>
    </submittedName>
</protein>
<dbReference type="EMBL" id="CP000927">
    <property type="protein sequence ID" value="ABZ71487.1"/>
    <property type="molecule type" value="Genomic_DNA"/>
</dbReference>
<reference evidence="1" key="1">
    <citation type="submission" date="2008-01" db="EMBL/GenBank/DDBJ databases">
        <title>Complete sequence of chromosome of Caulobacter sp. K31.</title>
        <authorList>
            <consortium name="US DOE Joint Genome Institute"/>
            <person name="Copeland A."/>
            <person name="Lucas S."/>
            <person name="Lapidus A."/>
            <person name="Barry K."/>
            <person name="Glavina del Rio T."/>
            <person name="Dalin E."/>
            <person name="Tice H."/>
            <person name="Pitluck S."/>
            <person name="Bruce D."/>
            <person name="Goodwin L."/>
            <person name="Thompson L.S."/>
            <person name="Brettin T."/>
            <person name="Detter J.C."/>
            <person name="Han C."/>
            <person name="Schmutz J."/>
            <person name="Larimer F."/>
            <person name="Land M."/>
            <person name="Hauser L."/>
            <person name="Kyrpides N."/>
            <person name="Kim E."/>
            <person name="Stephens C."/>
            <person name="Richardson P."/>
        </authorList>
    </citation>
    <scope>NUCLEOTIDE SEQUENCE [LARGE SCALE GENOMIC DNA]</scope>
    <source>
        <strain evidence="1">K31</strain>
    </source>
</reference>
<name>B0SV18_CAUSK</name>
<dbReference type="eggNOG" id="COG3064">
    <property type="taxonomic scope" value="Bacteria"/>
</dbReference>
<gene>
    <name evidence="1" type="ordered locus">Caul_2360</name>
</gene>
<sequence length="386" mass="42995">MDEALSRQALYDLVWSEPIKAAAQRLGVPEMAIKNACMSGDVPVPYRGYWTKLAAGQPTRPIPLPCRTPGANEMLRIGELDYQASRATPEAQLAQPLPKPPRFDESLESVRARSQVRLGAVKHVRDLSSPWAGLRQILQEDQKRAARQRSEKSASPWNKPLFESGFEKRRLRILNSLGLGMAKARARIEVRGKAGRDVSVLVGDTRVPLRLDHPLAEPDRQGQWQVRQGPADTLRLMIGPSTGRADCYQVFWEDVADDPLEERLSAVALEILVAGEAEFRAEAARAHARQLQYRAQLAQTMERRRVEPRKQPDPPIAFPQQGRQHLLTQAAEWRAAQDVRGFVAAVLARSDATQPLMAWADWALAQADALDPVTSQVPIFSKALKA</sequence>
<dbReference type="OrthoDB" id="7211233at2"/>
<dbReference type="STRING" id="366602.Caul_2360"/>
<dbReference type="AlphaFoldDB" id="B0SV18"/>
<dbReference type="HOGENOM" id="CLU_038913_2_0_5"/>
<organism evidence="1">
    <name type="scientific">Caulobacter sp. (strain K31)</name>
    <dbReference type="NCBI Taxonomy" id="366602"/>
    <lineage>
        <taxon>Bacteria</taxon>
        <taxon>Pseudomonadati</taxon>
        <taxon>Pseudomonadota</taxon>
        <taxon>Alphaproteobacteria</taxon>
        <taxon>Caulobacterales</taxon>
        <taxon>Caulobacteraceae</taxon>
        <taxon>Caulobacter</taxon>
    </lineage>
</organism>
<proteinExistence type="predicted"/>
<accession>B0SV18</accession>